<dbReference type="AlphaFoldDB" id="N8XHI6"/>
<accession>N8XHI6</accession>
<proteinExistence type="predicted"/>
<organism evidence="1 2">
    <name type="scientific">Acinetobacter higginsii</name>
    <dbReference type="NCBI Taxonomy" id="70347"/>
    <lineage>
        <taxon>Bacteria</taxon>
        <taxon>Pseudomonadati</taxon>
        <taxon>Pseudomonadota</taxon>
        <taxon>Gammaproteobacteria</taxon>
        <taxon>Moraxellales</taxon>
        <taxon>Moraxellaceae</taxon>
        <taxon>Acinetobacter</taxon>
    </lineage>
</organism>
<dbReference type="STRING" id="1144672.F966_03173"/>
<evidence type="ECO:0000313" key="1">
    <source>
        <dbReference type="EMBL" id="ENV08499.1"/>
    </source>
</evidence>
<comment type="caution">
    <text evidence="1">The sequence shown here is derived from an EMBL/GenBank/DDBJ whole genome shotgun (WGS) entry which is preliminary data.</text>
</comment>
<evidence type="ECO:0000313" key="2">
    <source>
        <dbReference type="Proteomes" id="UP000013209"/>
    </source>
</evidence>
<dbReference type="Proteomes" id="UP000013209">
    <property type="component" value="Unassembled WGS sequence"/>
</dbReference>
<dbReference type="EMBL" id="APPH01000015">
    <property type="protein sequence ID" value="ENV08499.1"/>
    <property type="molecule type" value="Genomic_DNA"/>
</dbReference>
<name>N8XHI6_9GAMM</name>
<gene>
    <name evidence="1" type="ORF">F966_03173</name>
</gene>
<protein>
    <submittedName>
        <fullName evidence="1">Uncharacterized protein</fullName>
    </submittedName>
</protein>
<dbReference type="HOGENOM" id="CLU_198732_0_0_6"/>
<reference evidence="1 2" key="1">
    <citation type="submission" date="2013-02" db="EMBL/GenBank/DDBJ databases">
        <title>The Genome Sequence of Acinetobacter sp. CIP 56.2.</title>
        <authorList>
            <consortium name="The Broad Institute Genome Sequencing Platform"/>
            <consortium name="The Broad Institute Genome Sequencing Center for Infectious Disease"/>
            <person name="Cerqueira G."/>
            <person name="Feldgarden M."/>
            <person name="Courvalin P."/>
            <person name="Perichon B."/>
            <person name="Grillot-Courvalin C."/>
            <person name="Clermont D."/>
            <person name="Rocha E."/>
            <person name="Yoon E.-J."/>
            <person name="Nemec A."/>
            <person name="Walker B."/>
            <person name="Young S.K."/>
            <person name="Zeng Q."/>
            <person name="Gargeya S."/>
            <person name="Fitzgerald M."/>
            <person name="Haas B."/>
            <person name="Abouelleil A."/>
            <person name="Alvarado L."/>
            <person name="Arachchi H.M."/>
            <person name="Berlin A.M."/>
            <person name="Chapman S.B."/>
            <person name="Dewar J."/>
            <person name="Goldberg J."/>
            <person name="Griggs A."/>
            <person name="Gujja S."/>
            <person name="Hansen M."/>
            <person name="Howarth C."/>
            <person name="Imamovic A."/>
            <person name="Larimer J."/>
            <person name="McCowan C."/>
            <person name="Murphy C."/>
            <person name="Neiman D."/>
            <person name="Pearson M."/>
            <person name="Priest M."/>
            <person name="Roberts A."/>
            <person name="Saif S."/>
            <person name="Shea T."/>
            <person name="Sisk P."/>
            <person name="Sykes S."/>
            <person name="Wortman J."/>
            <person name="Nusbaum C."/>
            <person name="Birren B."/>
        </authorList>
    </citation>
    <scope>NUCLEOTIDE SEQUENCE [LARGE SCALE GENOMIC DNA]</scope>
    <source>
        <strain evidence="1 2">CIP 56.2</strain>
    </source>
</reference>
<sequence>MVRNELIYCIKQFIDKKDISKKNANNIEFLLENLELKRELVDNIILMLASYAPSGGEYMYNEDQVAHELKKLLKNL</sequence>